<evidence type="ECO:0000256" key="1">
    <source>
        <dbReference type="ARBA" id="ARBA00022729"/>
    </source>
</evidence>
<dbReference type="InterPro" id="IPR009331">
    <property type="entry name" value="Oligogalacturonate-sp_porin"/>
</dbReference>
<dbReference type="Pfam" id="PF06178">
    <property type="entry name" value="KdgM"/>
    <property type="match status" value="1"/>
</dbReference>
<reference evidence="3" key="1">
    <citation type="submission" date="2009-03" db="EMBL/GenBank/DDBJ databases">
        <title>Complete genome sequence of Edwardsiella ictaluri 93-146.</title>
        <authorList>
            <person name="Williams M.L."/>
            <person name="Gillaspy A.F."/>
            <person name="Dyer D.W."/>
            <person name="Thune R.L."/>
            <person name="Waldbieser G.C."/>
            <person name="Schuster S.C."/>
            <person name="Gipson J."/>
            <person name="Zaitshik J."/>
            <person name="Landry C."/>
            <person name="Lawrence M.L."/>
        </authorList>
    </citation>
    <scope>NUCLEOTIDE SEQUENCE [LARGE SCALE GENOMIC DNA]</scope>
    <source>
        <strain evidence="3">93-146</strain>
    </source>
</reference>
<reference evidence="2 3" key="2">
    <citation type="journal article" date="2012" name="J. Bacteriol.">
        <title>Genome Sequence of Edwardsiella ictaluri 93-146, a Strain Associated with a Natural Channel Catfish Outbreak of Enteric Septicemia of Catfish.</title>
        <authorList>
            <person name="Williams M.L."/>
            <person name="Gillaspy A.F."/>
            <person name="Dyer D.W."/>
            <person name="Thune R.L."/>
            <person name="Waldbieser G.C."/>
            <person name="Schuster S.C."/>
            <person name="Gipson J."/>
            <person name="Zaitshik J."/>
            <person name="Landry C."/>
            <person name="Banes M.M."/>
            <person name="Lawrence M.L."/>
        </authorList>
    </citation>
    <scope>NUCLEOTIDE SEQUENCE [LARGE SCALE GENOMIC DNA]</scope>
    <source>
        <strain evidence="2 3">93-146</strain>
    </source>
</reference>
<dbReference type="PANTHER" id="PTHR38105:SF5">
    <property type="entry name" value="OUTER MEMBRANE PROTEIN"/>
    <property type="match status" value="1"/>
</dbReference>
<dbReference type="PANTHER" id="PTHR38105">
    <property type="entry name" value="OUTER MEMBRANE PROTEIN-RELATED-RELATED"/>
    <property type="match status" value="1"/>
</dbReference>
<protein>
    <submittedName>
        <fullName evidence="2">Uncharacterized protein</fullName>
    </submittedName>
</protein>
<dbReference type="InterPro" id="IPR011250">
    <property type="entry name" value="OMP/PagP_B-barrel"/>
</dbReference>
<dbReference type="InterPro" id="IPR053713">
    <property type="entry name" value="Bact_OM_Channel_sf"/>
</dbReference>
<dbReference type="HOGENOM" id="CLU_2422253_0_0_6"/>
<gene>
    <name evidence="2" type="ordered locus">NT01EI_1010</name>
</gene>
<proteinExistence type="predicted"/>
<dbReference type="GO" id="GO:0015772">
    <property type="term" value="P:oligosaccharide transport"/>
    <property type="evidence" value="ECO:0007669"/>
    <property type="project" value="TreeGrafter"/>
</dbReference>
<evidence type="ECO:0000313" key="2">
    <source>
        <dbReference type="EMBL" id="ACR68222.2"/>
    </source>
</evidence>
<dbReference type="KEGG" id="eic:NT01EI_1010"/>
<dbReference type="EMBL" id="CP001600">
    <property type="protein sequence ID" value="ACR68222.2"/>
    <property type="molecule type" value="Genomic_DNA"/>
</dbReference>
<dbReference type="GO" id="GO:0015288">
    <property type="term" value="F:porin activity"/>
    <property type="evidence" value="ECO:0007669"/>
    <property type="project" value="TreeGrafter"/>
</dbReference>
<sequence>MRKTRDDERTNRLDGYLGYRFNDWRVEYDYTQMYSDALKYNNKKTNYEHNVALSYRINPSFTPYVEVGNVAVNSNSDARQTRYRVGLQYHF</sequence>
<dbReference type="AlphaFoldDB" id="C5BBJ1"/>
<dbReference type="STRING" id="67780.B6E78_15470"/>
<dbReference type="Proteomes" id="UP000001485">
    <property type="component" value="Chromosome"/>
</dbReference>
<evidence type="ECO:0000313" key="3">
    <source>
        <dbReference type="Proteomes" id="UP000001485"/>
    </source>
</evidence>
<name>C5BBJ1_EDWI9</name>
<keyword evidence="1" id="KW-0732">Signal</keyword>
<dbReference type="Gene3D" id="2.40.160.40">
    <property type="entry name" value="monomeric porin ompg"/>
    <property type="match status" value="1"/>
</dbReference>
<accession>C5BBJ1</accession>
<dbReference type="SUPFAM" id="SSF56925">
    <property type="entry name" value="OMPA-like"/>
    <property type="match status" value="1"/>
</dbReference>
<dbReference type="GO" id="GO:0009279">
    <property type="term" value="C:cell outer membrane"/>
    <property type="evidence" value="ECO:0007669"/>
    <property type="project" value="TreeGrafter"/>
</dbReference>
<organism evidence="2 3">
    <name type="scientific">Edwardsiella ictaluri (strain 93-146)</name>
    <dbReference type="NCBI Taxonomy" id="634503"/>
    <lineage>
        <taxon>Bacteria</taxon>
        <taxon>Pseudomonadati</taxon>
        <taxon>Pseudomonadota</taxon>
        <taxon>Gammaproteobacteria</taxon>
        <taxon>Enterobacterales</taxon>
        <taxon>Hafniaceae</taxon>
        <taxon>Edwardsiella</taxon>
    </lineage>
</organism>